<sequence>MLNSSKNSSKDNSFNYNKNGFKGNKFDFKHNRTVLKITNLVIYLITVIVRVEFSELTKINCNKGIIFVIVSRTVEVRKKGRM</sequence>
<evidence type="ECO:0000313" key="1">
    <source>
        <dbReference type="EMBL" id="PER50732.1"/>
    </source>
</evidence>
<dbReference type="AlphaFoldDB" id="A0ABD6SE10"/>
<gene>
    <name evidence="1" type="ORF">CN495_21230</name>
</gene>
<comment type="caution">
    <text evidence="1">The sequence shown here is derived from an EMBL/GenBank/DDBJ whole genome shotgun (WGS) entry which is preliminary data.</text>
</comment>
<protein>
    <submittedName>
        <fullName evidence="1">Uncharacterized protein</fullName>
    </submittedName>
</protein>
<accession>A0ABD6SE10</accession>
<organism evidence="1 2">
    <name type="scientific">Bacillus thuringiensis</name>
    <dbReference type="NCBI Taxonomy" id="1428"/>
    <lineage>
        <taxon>Bacteria</taxon>
        <taxon>Bacillati</taxon>
        <taxon>Bacillota</taxon>
        <taxon>Bacilli</taxon>
        <taxon>Bacillales</taxon>
        <taxon>Bacillaceae</taxon>
        <taxon>Bacillus</taxon>
        <taxon>Bacillus cereus group</taxon>
    </lineage>
</organism>
<evidence type="ECO:0000313" key="2">
    <source>
        <dbReference type="Proteomes" id="UP000219897"/>
    </source>
</evidence>
<proteinExistence type="predicted"/>
<reference evidence="1 2" key="1">
    <citation type="submission" date="2017-09" db="EMBL/GenBank/DDBJ databases">
        <title>Large-scale bioinformatics analysis of Bacillus genomes uncovers conserved roles of natural products in bacterial physiology.</title>
        <authorList>
            <consortium name="Agbiome Team Llc"/>
            <person name="Bleich R.M."/>
            <person name="Kirk G.J."/>
            <person name="Santa Maria K.C."/>
            <person name="Allen S.E."/>
            <person name="Farag S."/>
            <person name="Shank E.A."/>
            <person name="Bowers A."/>
        </authorList>
    </citation>
    <scope>NUCLEOTIDE SEQUENCE [LARGE SCALE GENOMIC DNA]</scope>
    <source>
        <strain evidence="1 2">AFS005140</strain>
    </source>
</reference>
<name>A0ABD6SE10_BACTU</name>
<dbReference type="Proteomes" id="UP000219897">
    <property type="component" value="Unassembled WGS sequence"/>
</dbReference>
<dbReference type="EMBL" id="NTYF01000079">
    <property type="protein sequence ID" value="PER50732.1"/>
    <property type="molecule type" value="Genomic_DNA"/>
</dbReference>